<dbReference type="InterPro" id="IPR003593">
    <property type="entry name" value="AAA+_ATPase"/>
</dbReference>
<dbReference type="InterPro" id="IPR003439">
    <property type="entry name" value="ABC_transporter-like_ATP-bd"/>
</dbReference>
<sequence>MIVMIPINGVIIKHMRNISMKNMKIKDQRIKLMNEILNGIKVLKLYAWEASFEKQVLDLRNKELRLSKKMAYLKALSSFLWNCTPFIVSLTSFGVYLAIDPTHVLDSETTFVSLSLFNILRFPLVMIPAMITSVTQAQVSVKRLTKFLVSAEIDPEAVDRNPKTDEQIVIRDGTFAWDDTTDPTLKNVNFKVSPGELVAVVGHVGSGKSSLISALLGEMEKKHGHVGVKGSIAYVPQQAWIQNATLQNNILFGKSLEQDEVITTSFSSSKWQPKSPARFYKEVIRATALKSDLEILPAGDQTEIGEKGINLSGGQKQRVSLARAVFSDSDVYLLDDPLSAVDSHIGKHIFEKVVGKKGLLKDKTRILVTHGVRYLPHVDRIIVLENGKITEEGTYDELIKEGKDFAKFLQEFATKQDEEEDDEYEESVDDDETDFDSVPDHCDDVDDEINHNMSPIDDVIKQEHRDSIRKRHSRSSIRMNGTLTKKKNVKSNSKKLDTLKVATVAGNDGKLTEKEMIQEGSVKFSVFLIYMKAVGYFMCLAIFSTEALYQVSVVLASLWLSDWSEDADSLPVNESRAQTDYRLGIYGALGAAQAIFIFLDVFILFVGCLHAAKILHFKMLSNILRAPIRFFDTTPIGRIVNRFSKDVYTVDEMLPMSIRSWNGCMFQVVGIIVVILYSTWQFVIVIVPISILYFVAQRFYVRTSRQLKRLESVTRSPIYSHFGETLSGVTTVRAYAHQKRFIQESELRVDTNQKCYYPNIVSNRWLAIRLDLIGNAIVFFAALFAVLGRGDAVTGALAGLSLSYALNITSTLNWWVRQTSETEINVVAVERQKEFADIENEAPYDIEDRKPSTYWPVKGEVTFDEYSTRYREGLDLVLKNISCRISPGEKIGIVGRTGAGKSSLTLALFRLIEPASGAILIDGVDISKIGLHDLRSKVTIIPQDPVLFSGTLRMNLDPFDFYADDEMWQSLEHAHLKEFVESLPEKLMHICSEGGENLSVGQRQLICLARALLRKSKILVLDEATAAVDMKTDDLIQDTIRDQFKECTVITIAHRLNTIMDYSRIIVLDAGEIAEFDSPGALLAKQSVFYGMAKDAGLV</sequence>
<protein>
    <recommendedName>
        <fullName evidence="10">ABC-type glutathione-S-conjugate transporter</fullName>
        <ecNumber evidence="10">7.6.2.3</ecNumber>
    </recommendedName>
</protein>
<organism evidence="16">
    <name type="scientific">Phallusia mammillata</name>
    <dbReference type="NCBI Taxonomy" id="59560"/>
    <lineage>
        <taxon>Eukaryota</taxon>
        <taxon>Metazoa</taxon>
        <taxon>Chordata</taxon>
        <taxon>Tunicata</taxon>
        <taxon>Ascidiacea</taxon>
        <taxon>Phlebobranchia</taxon>
        <taxon>Ascidiidae</taxon>
        <taxon>Phallusia</taxon>
    </lineage>
</organism>
<evidence type="ECO:0000256" key="9">
    <source>
        <dbReference type="ARBA" id="ARBA00023136"/>
    </source>
</evidence>
<dbReference type="InterPro" id="IPR011527">
    <property type="entry name" value="ABC1_TM_dom"/>
</dbReference>
<dbReference type="CDD" id="cd03250">
    <property type="entry name" value="ABCC_MRP_domain1"/>
    <property type="match status" value="1"/>
</dbReference>
<accession>A0A6F9D653</accession>
<keyword evidence="9 13" id="KW-0472">Membrane</keyword>
<feature type="transmembrane region" description="Helical" evidence="13">
    <location>
        <begin position="766"/>
        <end position="787"/>
    </location>
</feature>
<keyword evidence="5" id="KW-0677">Repeat</keyword>
<dbReference type="CDD" id="cd03244">
    <property type="entry name" value="ABCC_MRP_domain2"/>
    <property type="match status" value="1"/>
</dbReference>
<dbReference type="GO" id="GO:0005774">
    <property type="term" value="C:vacuolar membrane"/>
    <property type="evidence" value="ECO:0007669"/>
    <property type="project" value="UniProtKB-SubCell"/>
</dbReference>
<evidence type="ECO:0000256" key="1">
    <source>
        <dbReference type="ARBA" id="ARBA00004128"/>
    </source>
</evidence>
<feature type="transmembrane region" description="Helical" evidence="13">
    <location>
        <begin position="79"/>
        <end position="99"/>
    </location>
</feature>
<feature type="transmembrane region" description="Helical" evidence="13">
    <location>
        <begin position="683"/>
        <end position="701"/>
    </location>
</feature>
<evidence type="ECO:0000259" key="14">
    <source>
        <dbReference type="PROSITE" id="PS50893"/>
    </source>
</evidence>
<feature type="domain" description="ABC transporter" evidence="14">
    <location>
        <begin position="168"/>
        <end position="411"/>
    </location>
</feature>
<dbReference type="PROSITE" id="PS00211">
    <property type="entry name" value="ABC_TRANSPORTER_1"/>
    <property type="match status" value="2"/>
</dbReference>
<dbReference type="FunFam" id="1.20.1560.10:FF:000001">
    <property type="entry name" value="ATP-binding cassette subfamily C member 1"/>
    <property type="match status" value="1"/>
</dbReference>
<feature type="domain" description="ABC transmembrane type-1" evidence="15">
    <location>
        <begin position="547"/>
        <end position="814"/>
    </location>
</feature>
<dbReference type="PANTHER" id="PTHR24223:SF443">
    <property type="entry name" value="MULTIDRUG-RESISTANCE LIKE PROTEIN 1, ISOFORM I"/>
    <property type="match status" value="1"/>
</dbReference>
<feature type="transmembrane region" description="Helical" evidence="13">
    <location>
        <begin position="583"/>
        <end position="609"/>
    </location>
</feature>
<name>A0A6F9D653_9ASCI</name>
<dbReference type="Gene3D" id="3.40.50.300">
    <property type="entry name" value="P-loop containing nucleotide triphosphate hydrolases"/>
    <property type="match status" value="2"/>
</dbReference>
<dbReference type="InterPro" id="IPR027417">
    <property type="entry name" value="P-loop_NTPase"/>
</dbReference>
<dbReference type="PROSITE" id="PS50893">
    <property type="entry name" value="ABC_TRANSPORTER_2"/>
    <property type="match status" value="2"/>
</dbReference>
<evidence type="ECO:0000256" key="13">
    <source>
        <dbReference type="SAM" id="Phobius"/>
    </source>
</evidence>
<dbReference type="AlphaFoldDB" id="A0A6F9D653"/>
<dbReference type="GO" id="GO:0005524">
    <property type="term" value="F:ATP binding"/>
    <property type="evidence" value="ECO:0007669"/>
    <property type="project" value="UniProtKB-KW"/>
</dbReference>
<keyword evidence="8 13" id="KW-1133">Transmembrane helix</keyword>
<dbReference type="EC" id="7.6.2.3" evidence="10"/>
<dbReference type="Pfam" id="PF00664">
    <property type="entry name" value="ABC_membrane"/>
    <property type="match status" value="2"/>
</dbReference>
<evidence type="ECO:0000256" key="2">
    <source>
        <dbReference type="ARBA" id="ARBA00009726"/>
    </source>
</evidence>
<feature type="region of interest" description="Disordered" evidence="12">
    <location>
        <begin position="415"/>
        <end position="436"/>
    </location>
</feature>
<dbReference type="InterPro" id="IPR017871">
    <property type="entry name" value="ABC_transporter-like_CS"/>
</dbReference>
<keyword evidence="3" id="KW-0813">Transport</keyword>
<feature type="compositionally biased region" description="Acidic residues" evidence="12">
    <location>
        <begin position="417"/>
        <end position="436"/>
    </location>
</feature>
<keyword evidence="7" id="KW-0067">ATP-binding</keyword>
<dbReference type="CDD" id="cd18603">
    <property type="entry name" value="ABC_6TM_MRP1_2_3_6_D2_like"/>
    <property type="match status" value="1"/>
</dbReference>
<proteinExistence type="evidence at transcript level"/>
<feature type="transmembrane region" description="Helical" evidence="13">
    <location>
        <begin position="111"/>
        <end position="134"/>
    </location>
</feature>
<feature type="transmembrane region" description="Helical" evidence="13">
    <location>
        <begin position="660"/>
        <end position="677"/>
    </location>
</feature>
<evidence type="ECO:0000256" key="3">
    <source>
        <dbReference type="ARBA" id="ARBA00022448"/>
    </source>
</evidence>
<dbReference type="SUPFAM" id="SSF52540">
    <property type="entry name" value="P-loop containing nucleoside triphosphate hydrolases"/>
    <property type="match status" value="2"/>
</dbReference>
<evidence type="ECO:0000256" key="5">
    <source>
        <dbReference type="ARBA" id="ARBA00022737"/>
    </source>
</evidence>
<dbReference type="EMBL" id="LR782597">
    <property type="protein sequence ID" value="CAB3219630.1"/>
    <property type="molecule type" value="mRNA"/>
</dbReference>
<reference evidence="16" key="1">
    <citation type="submission" date="2020-04" db="EMBL/GenBank/DDBJ databases">
        <authorList>
            <person name="Neveu A P."/>
        </authorList>
    </citation>
    <scope>NUCLEOTIDE SEQUENCE</scope>
    <source>
        <tissue evidence="16">Whole embryo</tissue>
    </source>
</reference>
<dbReference type="FunFam" id="3.40.50.300:FF:000293">
    <property type="entry name" value="ATP binding cassette subfamily C member 1"/>
    <property type="match status" value="1"/>
</dbReference>
<evidence type="ECO:0000256" key="7">
    <source>
        <dbReference type="ARBA" id="ARBA00022840"/>
    </source>
</evidence>
<dbReference type="PROSITE" id="PS50929">
    <property type="entry name" value="ABC_TM1F"/>
    <property type="match status" value="2"/>
</dbReference>
<gene>
    <name evidence="16" type="primary">Abcc1-006</name>
</gene>
<comment type="subcellular location">
    <subcellularLocation>
        <location evidence="1">Vacuole membrane</location>
        <topology evidence="1">Multi-pass membrane protein</topology>
    </subcellularLocation>
</comment>
<evidence type="ECO:0000256" key="10">
    <source>
        <dbReference type="ARBA" id="ARBA00024220"/>
    </source>
</evidence>
<comment type="catalytic activity">
    <reaction evidence="11">
        <text>leukotriene C4(in) + ATP + H2O = leukotriene C4(out) + ADP + phosphate + H(+)</text>
        <dbReference type="Rhea" id="RHEA:38963"/>
        <dbReference type="ChEBI" id="CHEBI:15377"/>
        <dbReference type="ChEBI" id="CHEBI:15378"/>
        <dbReference type="ChEBI" id="CHEBI:30616"/>
        <dbReference type="ChEBI" id="CHEBI:43474"/>
        <dbReference type="ChEBI" id="CHEBI:57973"/>
        <dbReference type="ChEBI" id="CHEBI:456216"/>
    </reaction>
    <physiologicalReaction direction="left-to-right" evidence="11">
        <dbReference type="Rhea" id="RHEA:38964"/>
    </physiologicalReaction>
</comment>
<evidence type="ECO:0000256" key="12">
    <source>
        <dbReference type="SAM" id="MobiDB-lite"/>
    </source>
</evidence>
<dbReference type="InterPro" id="IPR050173">
    <property type="entry name" value="ABC_transporter_C-like"/>
</dbReference>
<evidence type="ECO:0000313" key="16">
    <source>
        <dbReference type="EMBL" id="CAB3219630.1"/>
    </source>
</evidence>
<feature type="domain" description="ABC transporter" evidence="14">
    <location>
        <begin position="861"/>
        <end position="1095"/>
    </location>
</feature>
<dbReference type="SUPFAM" id="SSF90123">
    <property type="entry name" value="ABC transporter transmembrane region"/>
    <property type="match status" value="2"/>
</dbReference>
<dbReference type="Pfam" id="PF00005">
    <property type="entry name" value="ABC_tran"/>
    <property type="match status" value="2"/>
</dbReference>
<evidence type="ECO:0000259" key="15">
    <source>
        <dbReference type="PROSITE" id="PS50929"/>
    </source>
</evidence>
<keyword evidence="4 13" id="KW-0812">Transmembrane</keyword>
<dbReference type="InterPro" id="IPR036640">
    <property type="entry name" value="ABC1_TM_sf"/>
</dbReference>
<dbReference type="SMART" id="SM00382">
    <property type="entry name" value="AAA"/>
    <property type="match status" value="2"/>
</dbReference>
<evidence type="ECO:0000256" key="11">
    <source>
        <dbReference type="ARBA" id="ARBA00047523"/>
    </source>
</evidence>
<comment type="similarity">
    <text evidence="2">Belongs to the ABC transporter superfamily. ABCC family. Conjugate transporter (TC 3.A.1.208) subfamily.</text>
</comment>
<feature type="domain" description="ABC transmembrane type-1" evidence="15">
    <location>
        <begin position="1"/>
        <end position="136"/>
    </location>
</feature>
<keyword evidence="6" id="KW-0547">Nucleotide-binding</keyword>
<dbReference type="GO" id="GO:0015431">
    <property type="term" value="F:ABC-type glutathione S-conjugate transporter activity"/>
    <property type="evidence" value="ECO:0007669"/>
    <property type="project" value="UniProtKB-EC"/>
</dbReference>
<feature type="transmembrane region" description="Helical" evidence="13">
    <location>
        <begin position="533"/>
        <end position="560"/>
    </location>
</feature>
<dbReference type="GO" id="GO:0016887">
    <property type="term" value="F:ATP hydrolysis activity"/>
    <property type="evidence" value="ECO:0007669"/>
    <property type="project" value="InterPro"/>
</dbReference>
<dbReference type="FunFam" id="3.40.50.300:FF:000074">
    <property type="entry name" value="Multidrug resistance-associated protein 5 isoform 1"/>
    <property type="match status" value="1"/>
</dbReference>
<evidence type="ECO:0000256" key="6">
    <source>
        <dbReference type="ARBA" id="ARBA00022741"/>
    </source>
</evidence>
<dbReference type="PANTHER" id="PTHR24223">
    <property type="entry name" value="ATP-BINDING CASSETTE SUB-FAMILY C"/>
    <property type="match status" value="1"/>
</dbReference>
<evidence type="ECO:0000256" key="8">
    <source>
        <dbReference type="ARBA" id="ARBA00022989"/>
    </source>
</evidence>
<dbReference type="Gene3D" id="1.20.1560.10">
    <property type="entry name" value="ABC transporter type 1, transmembrane domain"/>
    <property type="match status" value="2"/>
</dbReference>
<evidence type="ECO:0000256" key="4">
    <source>
        <dbReference type="ARBA" id="ARBA00022692"/>
    </source>
</evidence>